<evidence type="ECO:0000313" key="2">
    <source>
        <dbReference type="Proteomes" id="UP000265520"/>
    </source>
</evidence>
<reference evidence="1 2" key="1">
    <citation type="journal article" date="2018" name="Front. Plant Sci.">
        <title>Red Clover (Trifolium pratense) and Zigzag Clover (T. medium) - A Picture of Genomic Similarities and Differences.</title>
        <authorList>
            <person name="Dluhosova J."/>
            <person name="Istvanek J."/>
            <person name="Nedelnik J."/>
            <person name="Repkova J."/>
        </authorList>
    </citation>
    <scope>NUCLEOTIDE SEQUENCE [LARGE SCALE GENOMIC DNA]</scope>
    <source>
        <strain evidence="2">cv. 10/8</strain>
        <tissue evidence="1">Leaf</tissue>
    </source>
</reference>
<protein>
    <submittedName>
        <fullName evidence="1">Uncharacterized protein</fullName>
    </submittedName>
</protein>
<dbReference type="AlphaFoldDB" id="A0A392RRI0"/>
<dbReference type="EMBL" id="LXQA010265324">
    <property type="protein sequence ID" value="MCI39248.1"/>
    <property type="molecule type" value="Genomic_DNA"/>
</dbReference>
<organism evidence="1 2">
    <name type="scientific">Trifolium medium</name>
    <dbReference type="NCBI Taxonomy" id="97028"/>
    <lineage>
        <taxon>Eukaryota</taxon>
        <taxon>Viridiplantae</taxon>
        <taxon>Streptophyta</taxon>
        <taxon>Embryophyta</taxon>
        <taxon>Tracheophyta</taxon>
        <taxon>Spermatophyta</taxon>
        <taxon>Magnoliopsida</taxon>
        <taxon>eudicotyledons</taxon>
        <taxon>Gunneridae</taxon>
        <taxon>Pentapetalae</taxon>
        <taxon>rosids</taxon>
        <taxon>fabids</taxon>
        <taxon>Fabales</taxon>
        <taxon>Fabaceae</taxon>
        <taxon>Papilionoideae</taxon>
        <taxon>50 kb inversion clade</taxon>
        <taxon>NPAAA clade</taxon>
        <taxon>Hologalegina</taxon>
        <taxon>IRL clade</taxon>
        <taxon>Trifolieae</taxon>
        <taxon>Trifolium</taxon>
    </lineage>
</organism>
<feature type="non-terminal residue" evidence="1">
    <location>
        <position position="1"/>
    </location>
</feature>
<keyword evidence="2" id="KW-1185">Reference proteome</keyword>
<accession>A0A392RRI0</accession>
<dbReference type="Proteomes" id="UP000265520">
    <property type="component" value="Unassembled WGS sequence"/>
</dbReference>
<evidence type="ECO:0000313" key="1">
    <source>
        <dbReference type="EMBL" id="MCI39248.1"/>
    </source>
</evidence>
<sequence length="61" mass="6646">EVTSGIKGNNADVVSVEEQRCTPVVVVGQRFFCKSDGGGGGWRFFDNEPHTISFDTARNIN</sequence>
<name>A0A392RRI0_9FABA</name>
<proteinExistence type="predicted"/>
<comment type="caution">
    <text evidence="1">The sequence shown here is derived from an EMBL/GenBank/DDBJ whole genome shotgun (WGS) entry which is preliminary data.</text>
</comment>